<evidence type="ECO:0000313" key="2">
    <source>
        <dbReference type="EMBL" id="KAK5096693.1"/>
    </source>
</evidence>
<reference evidence="2 3" key="1">
    <citation type="submission" date="2023-08" db="EMBL/GenBank/DDBJ databases">
        <title>Black Yeasts Isolated from many extreme environments.</title>
        <authorList>
            <person name="Coleine C."/>
            <person name="Stajich J.E."/>
            <person name="Selbmann L."/>
        </authorList>
    </citation>
    <scope>NUCLEOTIDE SEQUENCE [LARGE SCALE GENOMIC DNA]</scope>
    <source>
        <strain evidence="2 3">CCFEE 5885</strain>
    </source>
</reference>
<feature type="compositionally biased region" description="Low complexity" evidence="1">
    <location>
        <begin position="368"/>
        <end position="377"/>
    </location>
</feature>
<evidence type="ECO:0000256" key="1">
    <source>
        <dbReference type="SAM" id="MobiDB-lite"/>
    </source>
</evidence>
<feature type="region of interest" description="Disordered" evidence="1">
    <location>
        <begin position="257"/>
        <end position="302"/>
    </location>
</feature>
<feature type="compositionally biased region" description="Low complexity" evidence="1">
    <location>
        <begin position="145"/>
        <end position="168"/>
    </location>
</feature>
<comment type="caution">
    <text evidence="2">The sequence shown here is derived from an EMBL/GenBank/DDBJ whole genome shotgun (WGS) entry which is preliminary data.</text>
</comment>
<organism evidence="2 3">
    <name type="scientific">Lithohypha guttulata</name>
    <dbReference type="NCBI Taxonomy" id="1690604"/>
    <lineage>
        <taxon>Eukaryota</taxon>
        <taxon>Fungi</taxon>
        <taxon>Dikarya</taxon>
        <taxon>Ascomycota</taxon>
        <taxon>Pezizomycotina</taxon>
        <taxon>Eurotiomycetes</taxon>
        <taxon>Chaetothyriomycetidae</taxon>
        <taxon>Chaetothyriales</taxon>
        <taxon>Trichomeriaceae</taxon>
        <taxon>Lithohypha</taxon>
    </lineage>
</organism>
<dbReference type="Proteomes" id="UP001345013">
    <property type="component" value="Unassembled WGS sequence"/>
</dbReference>
<keyword evidence="3" id="KW-1185">Reference proteome</keyword>
<feature type="compositionally biased region" description="Polar residues" evidence="1">
    <location>
        <begin position="258"/>
        <end position="294"/>
    </location>
</feature>
<feature type="region of interest" description="Disordered" evidence="1">
    <location>
        <begin position="321"/>
        <end position="384"/>
    </location>
</feature>
<feature type="region of interest" description="Disordered" evidence="1">
    <location>
        <begin position="492"/>
        <end position="515"/>
    </location>
</feature>
<proteinExistence type="predicted"/>
<evidence type="ECO:0000313" key="3">
    <source>
        <dbReference type="Proteomes" id="UP001345013"/>
    </source>
</evidence>
<feature type="compositionally biased region" description="Polar residues" evidence="1">
    <location>
        <begin position="326"/>
        <end position="335"/>
    </location>
</feature>
<protein>
    <submittedName>
        <fullName evidence="2">Uncharacterized protein</fullName>
    </submittedName>
</protein>
<name>A0ABR0KJN0_9EURO</name>
<feature type="region of interest" description="Disordered" evidence="1">
    <location>
        <begin position="141"/>
        <end position="211"/>
    </location>
</feature>
<sequence length="546" mass="61387">MARSDEQLVASRRSAAICGTDRCAGNFARSSSMADLKAGSRTLKADYSSDLRRVLPSVSNLRNLAHNQDINARNTGLTQANPTSAMPQQRHHVASNLQAEHTYNEKKLRRKFRYRSYQDLHILSLYQEKISTGSLRSFARTGPISDGSDGPSSASSSDSGSSRTSSPAPKTPIDQRPQNEAENAKMRRAHARQVHVIEQRPGPEFAEDEDHGEEEIIQMRTTVLDRPGKPRLIQIHRPRHSDQSLQQNIHHEIKIDASSPTTPVRDQHEISSFSPYDTPTSSTPFSDLSRTASEATPVPRKQPRLSIETQLLRFQSPPLTPVQRLSADSTGTTFSTDERRRKTLADPFGSPLSHDSHAFARTSPPGLTRSSTRGTRSISERSQHSHIYSQDTYDWKLDHAISLTTKAIEAHATRSFDLDSSILGSFRTNRLSNDSDSLLMSKLNKVFPHSSHSSLITSRYPHRPGWVQSTSIRASDKFQSAVQIQLHHSRRPGALGPYKRARGGQRLGQEARGNTRFKFTREHYETTRAEDDAYERSKQRYHHCKY</sequence>
<dbReference type="EMBL" id="JAVRRG010000021">
    <property type="protein sequence ID" value="KAK5096693.1"/>
    <property type="molecule type" value="Genomic_DNA"/>
</dbReference>
<accession>A0ABR0KJN0</accession>
<gene>
    <name evidence="2" type="ORF">LTR24_002455</name>
</gene>
<feature type="compositionally biased region" description="Polar residues" evidence="1">
    <location>
        <begin position="69"/>
        <end position="87"/>
    </location>
</feature>
<feature type="region of interest" description="Disordered" evidence="1">
    <location>
        <begin position="69"/>
        <end position="102"/>
    </location>
</feature>